<reference evidence="1 2" key="1">
    <citation type="submission" date="2022-05" db="EMBL/GenBank/DDBJ databases">
        <authorList>
            <consortium name="Genoscope - CEA"/>
            <person name="William W."/>
        </authorList>
    </citation>
    <scope>NUCLEOTIDE SEQUENCE [LARGE SCALE GENOMIC DNA]</scope>
</reference>
<dbReference type="EMBL" id="CALNXI010003352">
    <property type="protein sequence ID" value="CAH3193003.1"/>
    <property type="molecule type" value="Genomic_DNA"/>
</dbReference>
<protein>
    <submittedName>
        <fullName evidence="1">Uncharacterized protein</fullName>
    </submittedName>
</protein>
<evidence type="ECO:0000313" key="1">
    <source>
        <dbReference type="EMBL" id="CAH3193003.1"/>
    </source>
</evidence>
<accession>A0ABN8STD3</accession>
<dbReference type="Proteomes" id="UP001159427">
    <property type="component" value="Unassembled WGS sequence"/>
</dbReference>
<sequence length="146" mass="16938">IADAWIRNSDWEDDNDLNNDLAKFVSLNLKRMEIADFLRKDYPMYALSLRSLARRMQYFGTFQFTTYDVEVNDVEAAVEKEISGPGKLLGYRAMHKKIREIHGLNVPRDLVYMVMAKVDPRGLEETGGFGKARRIRRDKVFMSGLE</sequence>
<organism evidence="1 2">
    <name type="scientific">Porites evermanni</name>
    <dbReference type="NCBI Taxonomy" id="104178"/>
    <lineage>
        <taxon>Eukaryota</taxon>
        <taxon>Metazoa</taxon>
        <taxon>Cnidaria</taxon>
        <taxon>Anthozoa</taxon>
        <taxon>Hexacorallia</taxon>
        <taxon>Scleractinia</taxon>
        <taxon>Fungiina</taxon>
        <taxon>Poritidae</taxon>
        <taxon>Porites</taxon>
    </lineage>
</organism>
<keyword evidence="2" id="KW-1185">Reference proteome</keyword>
<feature type="non-terminal residue" evidence="1">
    <location>
        <position position="1"/>
    </location>
</feature>
<proteinExistence type="predicted"/>
<comment type="caution">
    <text evidence="1">The sequence shown here is derived from an EMBL/GenBank/DDBJ whole genome shotgun (WGS) entry which is preliminary data.</text>
</comment>
<name>A0ABN8STD3_9CNID</name>
<evidence type="ECO:0000313" key="2">
    <source>
        <dbReference type="Proteomes" id="UP001159427"/>
    </source>
</evidence>
<gene>
    <name evidence="1" type="ORF">PEVE_00025003</name>
</gene>